<proteinExistence type="predicted"/>
<reference evidence="2" key="1">
    <citation type="submission" date="2015-11" db="EMBL/GenBank/DDBJ databases">
        <title>De novo transcriptome assembly of four potential Pierce s Disease insect vectors from Arizona vineyards.</title>
        <authorList>
            <person name="Tassone E.E."/>
        </authorList>
    </citation>
    <scope>NUCLEOTIDE SEQUENCE</scope>
</reference>
<evidence type="ECO:0000256" key="1">
    <source>
        <dbReference type="SAM" id="MobiDB-lite"/>
    </source>
</evidence>
<dbReference type="EMBL" id="GECZ01020092">
    <property type="protein sequence ID" value="JAS49677.1"/>
    <property type="molecule type" value="Transcribed_RNA"/>
</dbReference>
<accession>A0A1B6FHK7</accession>
<dbReference type="AlphaFoldDB" id="A0A1B6FHK7"/>
<name>A0A1B6FHK7_9HEMI</name>
<feature type="region of interest" description="Disordered" evidence="1">
    <location>
        <begin position="20"/>
        <end position="59"/>
    </location>
</feature>
<gene>
    <name evidence="2" type="ORF">g.5754</name>
</gene>
<evidence type="ECO:0000313" key="2">
    <source>
        <dbReference type="EMBL" id="JAS49677.1"/>
    </source>
</evidence>
<feature type="non-terminal residue" evidence="2">
    <location>
        <position position="1"/>
    </location>
</feature>
<sequence length="138" mass="15666">IIGCTNKILAFHNSLNVQSHSMSEDQMSGKQLQSQPKLHDFTNSGSKTKQSQPHSASKFSEALVERRILEEQCNGSRREIQLKSVQEQLQFLCEQDTQLPEVLGKDKMELRPATVIDHKLTKLQLQCLSDEELKMVST</sequence>
<feature type="compositionally biased region" description="Polar residues" evidence="1">
    <location>
        <begin position="20"/>
        <end position="58"/>
    </location>
</feature>
<protein>
    <submittedName>
        <fullName evidence="2">Uncharacterized protein</fullName>
    </submittedName>
</protein>
<organism evidence="2">
    <name type="scientific">Cuerna arida</name>
    <dbReference type="NCBI Taxonomy" id="1464854"/>
    <lineage>
        <taxon>Eukaryota</taxon>
        <taxon>Metazoa</taxon>
        <taxon>Ecdysozoa</taxon>
        <taxon>Arthropoda</taxon>
        <taxon>Hexapoda</taxon>
        <taxon>Insecta</taxon>
        <taxon>Pterygota</taxon>
        <taxon>Neoptera</taxon>
        <taxon>Paraneoptera</taxon>
        <taxon>Hemiptera</taxon>
        <taxon>Auchenorrhyncha</taxon>
        <taxon>Membracoidea</taxon>
        <taxon>Cicadellidae</taxon>
        <taxon>Cicadellinae</taxon>
        <taxon>Proconiini</taxon>
        <taxon>Cuerna</taxon>
    </lineage>
</organism>